<dbReference type="PATRIC" id="fig|851.8.peg.1741"/>
<organism evidence="8 9">
    <name type="scientific">Fusobacterium nucleatum</name>
    <dbReference type="NCBI Taxonomy" id="851"/>
    <lineage>
        <taxon>Bacteria</taxon>
        <taxon>Fusobacteriati</taxon>
        <taxon>Fusobacteriota</taxon>
        <taxon>Fusobacteriia</taxon>
        <taxon>Fusobacteriales</taxon>
        <taxon>Fusobacteriaceae</taxon>
        <taxon>Fusobacterium</taxon>
    </lineage>
</organism>
<dbReference type="Gene3D" id="1.10.8.60">
    <property type="match status" value="1"/>
</dbReference>
<dbReference type="InterPro" id="IPR009057">
    <property type="entry name" value="Homeodomain-like_sf"/>
</dbReference>
<dbReference type="FunFam" id="3.40.50.300:FF:000006">
    <property type="entry name" value="DNA-binding transcriptional regulator NtrC"/>
    <property type="match status" value="1"/>
</dbReference>
<dbReference type="InterPro" id="IPR002197">
    <property type="entry name" value="HTH_Fis"/>
</dbReference>
<sequence length="442" mass="50846">MIFMKIDNNLKNIFDSLYDGILIIDKSGIVVYVNPSYTRITKIDKEDIENKRLLDVRKDSHLTKVMKTGIKEIGQYRTINNIKYIVNMVPIIEEGKIVGGISVLNDMQDIQKNLDKTLAILDNLKEKVKILNKSKYNFDSIIAIDKSSVELKKYSKKISLNDSNVLITGESGTGKKVYAHAIHNESDRANYPFISVNCTTFSKENLEKELFGLEQDVFYDDKRRKIGLLQLVDGGTLLLDEISELDYSLQTKLLHVLQEKTLIQVGGLKEIPVDFRLICTTNKNLLELVNQGKFRKDLYYRISVIPLNLLPLKSRKGDIPALANKFLKDLSIKYRREISFSEDVIKILLNYDWSGNIRELRNIVEFLFNISDGTVITVEDLPDYLHLNKKIESYKNLNDYLRECEKKYIRKVLNNFENSLEGKKKAAKLLGISIATLYNKLS</sequence>
<dbReference type="STRING" id="1408287.GCA_000493815_01795"/>
<dbReference type="SUPFAM" id="SSF46689">
    <property type="entry name" value="Homeodomain-like"/>
    <property type="match status" value="1"/>
</dbReference>
<dbReference type="InterPro" id="IPR002078">
    <property type="entry name" value="Sigma_54_int"/>
</dbReference>
<dbReference type="PROSITE" id="PS50045">
    <property type="entry name" value="SIGMA54_INTERACT_4"/>
    <property type="match status" value="1"/>
</dbReference>
<dbReference type="CDD" id="cd00130">
    <property type="entry name" value="PAS"/>
    <property type="match status" value="1"/>
</dbReference>
<gene>
    <name evidence="8" type="ORF">HMPREF3221_01729</name>
</gene>
<dbReference type="SMART" id="SM00091">
    <property type="entry name" value="PAS"/>
    <property type="match status" value="1"/>
</dbReference>
<protein>
    <submittedName>
        <fullName evidence="8">PAS domain S-box protein</fullName>
    </submittedName>
</protein>
<dbReference type="Pfam" id="PF00989">
    <property type="entry name" value="PAS"/>
    <property type="match status" value="1"/>
</dbReference>
<dbReference type="InterPro" id="IPR000014">
    <property type="entry name" value="PAS"/>
</dbReference>
<dbReference type="Pfam" id="PF02954">
    <property type="entry name" value="HTH_8"/>
    <property type="match status" value="1"/>
</dbReference>
<evidence type="ECO:0000256" key="5">
    <source>
        <dbReference type="SAM" id="Coils"/>
    </source>
</evidence>
<dbReference type="Gene3D" id="1.10.10.60">
    <property type="entry name" value="Homeodomain-like"/>
    <property type="match status" value="1"/>
</dbReference>
<dbReference type="InterPro" id="IPR013767">
    <property type="entry name" value="PAS_fold"/>
</dbReference>
<evidence type="ECO:0000259" key="7">
    <source>
        <dbReference type="PROSITE" id="PS50112"/>
    </source>
</evidence>
<dbReference type="PROSITE" id="PS00675">
    <property type="entry name" value="SIGMA54_INTERACT_1"/>
    <property type="match status" value="1"/>
</dbReference>
<evidence type="ECO:0000259" key="6">
    <source>
        <dbReference type="PROSITE" id="PS50045"/>
    </source>
</evidence>
<comment type="caution">
    <text evidence="8">The sequence shown here is derived from an EMBL/GenBank/DDBJ whole genome shotgun (WGS) entry which is preliminary data.</text>
</comment>
<keyword evidence="4" id="KW-0804">Transcription</keyword>
<dbReference type="Gene3D" id="3.30.450.20">
    <property type="entry name" value="PAS domain"/>
    <property type="match status" value="1"/>
</dbReference>
<dbReference type="AlphaFoldDB" id="A0A133NR08"/>
<keyword evidence="9" id="KW-1185">Reference proteome</keyword>
<dbReference type="InterPro" id="IPR003593">
    <property type="entry name" value="AAA+_ATPase"/>
</dbReference>
<evidence type="ECO:0000256" key="4">
    <source>
        <dbReference type="ARBA" id="ARBA00023163"/>
    </source>
</evidence>
<dbReference type="PROSITE" id="PS50112">
    <property type="entry name" value="PAS"/>
    <property type="match status" value="1"/>
</dbReference>
<dbReference type="SUPFAM" id="SSF55785">
    <property type="entry name" value="PYP-like sensor domain (PAS domain)"/>
    <property type="match status" value="1"/>
</dbReference>
<dbReference type="Gene3D" id="3.40.50.300">
    <property type="entry name" value="P-loop containing nucleotide triphosphate hydrolases"/>
    <property type="match status" value="1"/>
</dbReference>
<dbReference type="GO" id="GO:0006355">
    <property type="term" value="P:regulation of DNA-templated transcription"/>
    <property type="evidence" value="ECO:0007669"/>
    <property type="project" value="InterPro"/>
</dbReference>
<dbReference type="InterPro" id="IPR058031">
    <property type="entry name" value="AAA_lid_NorR"/>
</dbReference>
<name>A0A133NR08_FUSNU</name>
<evidence type="ECO:0000256" key="3">
    <source>
        <dbReference type="ARBA" id="ARBA00023015"/>
    </source>
</evidence>
<dbReference type="EMBL" id="LRPY01000169">
    <property type="protein sequence ID" value="KXA18678.1"/>
    <property type="molecule type" value="Genomic_DNA"/>
</dbReference>
<accession>A0A133NR08</accession>
<dbReference type="GO" id="GO:0043565">
    <property type="term" value="F:sequence-specific DNA binding"/>
    <property type="evidence" value="ECO:0007669"/>
    <property type="project" value="InterPro"/>
</dbReference>
<evidence type="ECO:0000313" key="8">
    <source>
        <dbReference type="EMBL" id="KXA18678.1"/>
    </source>
</evidence>
<dbReference type="InterPro" id="IPR035965">
    <property type="entry name" value="PAS-like_dom_sf"/>
</dbReference>
<dbReference type="NCBIfam" id="TIGR00229">
    <property type="entry name" value="sensory_box"/>
    <property type="match status" value="1"/>
</dbReference>
<keyword evidence="3" id="KW-0805">Transcription regulation</keyword>
<dbReference type="PANTHER" id="PTHR32071">
    <property type="entry name" value="TRANSCRIPTIONAL REGULATORY PROTEIN"/>
    <property type="match status" value="1"/>
</dbReference>
<dbReference type="InterPro" id="IPR025662">
    <property type="entry name" value="Sigma_54_int_dom_ATP-bd_1"/>
</dbReference>
<dbReference type="Pfam" id="PF00158">
    <property type="entry name" value="Sigma54_activat"/>
    <property type="match status" value="1"/>
</dbReference>
<dbReference type="InterPro" id="IPR027417">
    <property type="entry name" value="P-loop_NTPase"/>
</dbReference>
<dbReference type="SMART" id="SM00382">
    <property type="entry name" value="AAA"/>
    <property type="match status" value="1"/>
</dbReference>
<reference evidence="9" key="1">
    <citation type="submission" date="2016-01" db="EMBL/GenBank/DDBJ databases">
        <authorList>
            <person name="Mitreva M."/>
            <person name="Pepin K.H."/>
            <person name="Mihindukulasuriya K.A."/>
            <person name="Fulton R."/>
            <person name="Fronick C."/>
            <person name="O'Laughlin M."/>
            <person name="Miner T."/>
            <person name="Herter B."/>
            <person name="Rosa B.A."/>
            <person name="Cordes M."/>
            <person name="Tomlinson C."/>
            <person name="Wollam A."/>
            <person name="Palsikar V.B."/>
            <person name="Mardis E.R."/>
            <person name="Wilson R.K."/>
        </authorList>
    </citation>
    <scope>NUCLEOTIDE SEQUENCE [LARGE SCALE GENOMIC DNA]</scope>
    <source>
        <strain evidence="9">MJR7757B</strain>
    </source>
</reference>
<dbReference type="Proteomes" id="UP000070401">
    <property type="component" value="Unassembled WGS sequence"/>
</dbReference>
<dbReference type="CDD" id="cd00009">
    <property type="entry name" value="AAA"/>
    <property type="match status" value="1"/>
</dbReference>
<evidence type="ECO:0000256" key="1">
    <source>
        <dbReference type="ARBA" id="ARBA00022741"/>
    </source>
</evidence>
<feature type="domain" description="PAS" evidence="7">
    <location>
        <begin position="6"/>
        <end position="54"/>
    </location>
</feature>
<keyword evidence="1" id="KW-0547">Nucleotide-binding</keyword>
<dbReference type="SUPFAM" id="SSF52540">
    <property type="entry name" value="P-loop containing nucleoside triphosphate hydrolases"/>
    <property type="match status" value="1"/>
</dbReference>
<dbReference type="GO" id="GO:0005524">
    <property type="term" value="F:ATP binding"/>
    <property type="evidence" value="ECO:0007669"/>
    <property type="project" value="UniProtKB-KW"/>
</dbReference>
<evidence type="ECO:0000256" key="2">
    <source>
        <dbReference type="ARBA" id="ARBA00022840"/>
    </source>
</evidence>
<evidence type="ECO:0000313" key="9">
    <source>
        <dbReference type="Proteomes" id="UP000070401"/>
    </source>
</evidence>
<keyword evidence="2" id="KW-0067">ATP-binding</keyword>
<feature type="coiled-coil region" evidence="5">
    <location>
        <begin position="107"/>
        <end position="134"/>
    </location>
</feature>
<dbReference type="PANTHER" id="PTHR32071:SF121">
    <property type="entry name" value="SIGMA L-DEPENDENT TRANSCRIPTIONAL REGULATOR YQIR-RELATED"/>
    <property type="match status" value="1"/>
</dbReference>
<feature type="domain" description="Sigma-54 factor interaction" evidence="6">
    <location>
        <begin position="141"/>
        <end position="369"/>
    </location>
</feature>
<dbReference type="Pfam" id="PF25601">
    <property type="entry name" value="AAA_lid_14"/>
    <property type="match status" value="1"/>
</dbReference>
<proteinExistence type="predicted"/>
<keyword evidence="5" id="KW-0175">Coiled coil</keyword>